<feature type="domain" description="FIST C-domain" evidence="2">
    <location>
        <begin position="231"/>
        <end position="361"/>
    </location>
</feature>
<dbReference type="InterPro" id="IPR013702">
    <property type="entry name" value="FIST_domain_N"/>
</dbReference>
<keyword evidence="4" id="KW-1185">Reference proteome</keyword>
<evidence type="ECO:0000313" key="4">
    <source>
        <dbReference type="Proteomes" id="UP000320386"/>
    </source>
</evidence>
<sequence>MLPAITASSRLKTAIATTSETNPQRAVAHLIDQLGCTHADALTYFASPDYDFKTVASLLDDAIHAPSIGCTTAGELGADHGYTRGGIIATAITSDELSFEPHLIRDLSTFDTLRAKEEFIDSGRLSNPDFGMLLIDGLSMAEEQVAAALYNILGDKPLVGGSAGDNMRFRETWVAVNGEACRNAAALALVNTTLPYRVFHTHHFEPTDQRLVITRAIPDQRIVIEINGYPAAIGYAKAIGRDVEELNASVFAANPLMLSIGGEYFMRAIQSANDDNSLTLYCAIDEGLVMRIARGNNLTQSIRQQVDAINEQLSSPQIIIAFDCIMRRLESQKNGTLAEAGRAFHSLPVVGFSTYGEQYNGLHVNQTMTGVAIGDAA</sequence>
<dbReference type="EMBL" id="CP036280">
    <property type="protein sequence ID" value="QDU70436.1"/>
    <property type="molecule type" value="Genomic_DNA"/>
</dbReference>
<name>A0A518BTY1_9BACT</name>
<dbReference type="InterPro" id="IPR019494">
    <property type="entry name" value="FIST_C"/>
</dbReference>
<organism evidence="3 4">
    <name type="scientific">Mucisphaera calidilacus</name>
    <dbReference type="NCBI Taxonomy" id="2527982"/>
    <lineage>
        <taxon>Bacteria</taxon>
        <taxon>Pseudomonadati</taxon>
        <taxon>Planctomycetota</taxon>
        <taxon>Phycisphaerae</taxon>
        <taxon>Phycisphaerales</taxon>
        <taxon>Phycisphaeraceae</taxon>
        <taxon>Mucisphaera</taxon>
    </lineage>
</organism>
<dbReference type="PANTHER" id="PTHR40252">
    <property type="entry name" value="BLR0328 PROTEIN"/>
    <property type="match status" value="1"/>
</dbReference>
<proteinExistence type="predicted"/>
<gene>
    <name evidence="3" type="ORF">Pan265_02630</name>
</gene>
<evidence type="ECO:0000259" key="1">
    <source>
        <dbReference type="SMART" id="SM00897"/>
    </source>
</evidence>
<dbReference type="OrthoDB" id="9770435at2"/>
<evidence type="ECO:0000259" key="2">
    <source>
        <dbReference type="SMART" id="SM01204"/>
    </source>
</evidence>
<dbReference type="Proteomes" id="UP000320386">
    <property type="component" value="Chromosome"/>
</dbReference>
<dbReference type="SMART" id="SM00897">
    <property type="entry name" value="FIST"/>
    <property type="match status" value="1"/>
</dbReference>
<feature type="domain" description="FIST" evidence="1">
    <location>
        <begin position="38"/>
        <end position="230"/>
    </location>
</feature>
<protein>
    <submittedName>
        <fullName evidence="3">FIST N domain protein</fullName>
    </submittedName>
</protein>
<dbReference type="AlphaFoldDB" id="A0A518BTY1"/>
<dbReference type="PANTHER" id="PTHR40252:SF2">
    <property type="entry name" value="BLR0328 PROTEIN"/>
    <property type="match status" value="1"/>
</dbReference>
<dbReference type="Pfam" id="PF08495">
    <property type="entry name" value="FIST"/>
    <property type="match status" value="1"/>
</dbReference>
<reference evidence="3 4" key="1">
    <citation type="submission" date="2019-02" db="EMBL/GenBank/DDBJ databases">
        <title>Deep-cultivation of Planctomycetes and their phenomic and genomic characterization uncovers novel biology.</title>
        <authorList>
            <person name="Wiegand S."/>
            <person name="Jogler M."/>
            <person name="Boedeker C."/>
            <person name="Pinto D."/>
            <person name="Vollmers J."/>
            <person name="Rivas-Marin E."/>
            <person name="Kohn T."/>
            <person name="Peeters S.H."/>
            <person name="Heuer A."/>
            <person name="Rast P."/>
            <person name="Oberbeckmann S."/>
            <person name="Bunk B."/>
            <person name="Jeske O."/>
            <person name="Meyerdierks A."/>
            <person name="Storesund J.E."/>
            <person name="Kallscheuer N."/>
            <person name="Luecker S."/>
            <person name="Lage O.M."/>
            <person name="Pohl T."/>
            <person name="Merkel B.J."/>
            <person name="Hornburger P."/>
            <person name="Mueller R.-W."/>
            <person name="Bruemmer F."/>
            <person name="Labrenz M."/>
            <person name="Spormann A.M."/>
            <person name="Op den Camp H."/>
            <person name="Overmann J."/>
            <person name="Amann R."/>
            <person name="Jetten M.S.M."/>
            <person name="Mascher T."/>
            <person name="Medema M.H."/>
            <person name="Devos D.P."/>
            <person name="Kaster A.-K."/>
            <person name="Ovreas L."/>
            <person name="Rohde M."/>
            <person name="Galperin M.Y."/>
            <person name="Jogler C."/>
        </authorList>
    </citation>
    <scope>NUCLEOTIDE SEQUENCE [LARGE SCALE GENOMIC DNA]</scope>
    <source>
        <strain evidence="3 4">Pan265</strain>
    </source>
</reference>
<evidence type="ECO:0000313" key="3">
    <source>
        <dbReference type="EMBL" id="QDU70436.1"/>
    </source>
</evidence>
<accession>A0A518BTY1</accession>
<dbReference type="SMART" id="SM01204">
    <property type="entry name" value="FIST_C"/>
    <property type="match status" value="1"/>
</dbReference>
<dbReference type="Pfam" id="PF10442">
    <property type="entry name" value="FIST_C"/>
    <property type="match status" value="1"/>
</dbReference>
<dbReference type="KEGG" id="mcad:Pan265_02630"/>
<dbReference type="RefSeq" id="WP_145444536.1">
    <property type="nucleotide sequence ID" value="NZ_CP036280.1"/>
</dbReference>